<comment type="similarity">
    <text evidence="2">Belongs to the 2H phosphoesterase superfamily. YjcG family.</text>
</comment>
<organism evidence="3 4">
    <name type="scientific">Brevibacillus laterosporus LMG 15441</name>
    <dbReference type="NCBI Taxonomy" id="1042163"/>
    <lineage>
        <taxon>Bacteria</taxon>
        <taxon>Bacillati</taxon>
        <taxon>Bacillota</taxon>
        <taxon>Bacilli</taxon>
        <taxon>Bacillales</taxon>
        <taxon>Paenibacillaceae</taxon>
        <taxon>Brevibacillus</taxon>
    </lineage>
</organism>
<dbReference type="AlphaFoldDB" id="A0A075R865"/>
<evidence type="ECO:0000313" key="4">
    <source>
        <dbReference type="Proteomes" id="UP000005850"/>
    </source>
</evidence>
<dbReference type="KEGG" id="blr:BRLA_c037490"/>
<sequence length="168" mass="19235">MKYSIVLFPSKEVQEVANSYRKRYDPAYALVQPYIRLKEAFEADDTQIAALSAQLEDIAKSTSSFSINFHRASTFHPTTNVIFLSFQNKEAVENLHASIMRYFGDHQEEFAFVPHLTIGRDLSESELKDVVDQLGMMKFDLPSEITNLHVLKEEVDGKWSIVRSFPLA</sequence>
<dbReference type="Proteomes" id="UP000005850">
    <property type="component" value="Chromosome"/>
</dbReference>
<feature type="short sequence motif" description="HXTX 2" evidence="2">
    <location>
        <begin position="115"/>
        <end position="118"/>
    </location>
</feature>
<dbReference type="EC" id="3.1.-.-" evidence="2"/>
<proteinExistence type="inferred from homology"/>
<dbReference type="RefSeq" id="WP_003338785.1">
    <property type="nucleotide sequence ID" value="NZ_CP007806.1"/>
</dbReference>
<dbReference type="EMBL" id="CP007806">
    <property type="protein sequence ID" value="AIG28049.1"/>
    <property type="molecule type" value="Genomic_DNA"/>
</dbReference>
<evidence type="ECO:0000256" key="2">
    <source>
        <dbReference type="HAMAP-Rule" id="MF_01444"/>
    </source>
</evidence>
<keyword evidence="1 2" id="KW-0378">Hydrolase</keyword>
<dbReference type="PANTHER" id="PTHR40037:SF1">
    <property type="entry name" value="PHOSPHOESTERASE SAOUHSC_00951-RELATED"/>
    <property type="match status" value="1"/>
</dbReference>
<dbReference type="SUPFAM" id="SSF55144">
    <property type="entry name" value="LigT-like"/>
    <property type="match status" value="1"/>
</dbReference>
<dbReference type="eggNOG" id="COG1514">
    <property type="taxonomic scope" value="Bacteria"/>
</dbReference>
<dbReference type="STRING" id="1042163.BRLA_c037490"/>
<keyword evidence="3" id="KW-0436">Ligase</keyword>
<dbReference type="Gene3D" id="3.90.1140.10">
    <property type="entry name" value="Cyclic phosphodiesterase"/>
    <property type="match status" value="1"/>
</dbReference>
<gene>
    <name evidence="3" type="ORF">BRLA_c037490</name>
</gene>
<keyword evidence="4" id="KW-1185">Reference proteome</keyword>
<dbReference type="GO" id="GO:0016788">
    <property type="term" value="F:hydrolase activity, acting on ester bonds"/>
    <property type="evidence" value="ECO:0007669"/>
    <property type="project" value="UniProtKB-UniRule"/>
</dbReference>
<accession>A0A075R865</accession>
<dbReference type="NCBIfam" id="NF010223">
    <property type="entry name" value="PRK13679.1"/>
    <property type="match status" value="1"/>
</dbReference>
<comment type="caution">
    <text evidence="2">Lacks conserved residue(s) required for the propagation of feature annotation.</text>
</comment>
<dbReference type="InterPro" id="IPR009097">
    <property type="entry name" value="Cyclic_Pdiesterase"/>
</dbReference>
<dbReference type="GO" id="GO:0016874">
    <property type="term" value="F:ligase activity"/>
    <property type="evidence" value="ECO:0007669"/>
    <property type="project" value="UniProtKB-KW"/>
</dbReference>
<dbReference type="HOGENOM" id="CLU_132020_0_0_9"/>
<reference evidence="3 4" key="1">
    <citation type="journal article" date="2011" name="J. Bacteriol.">
        <title>Genome sequence of Brevibacillus laterosporus LMG 15441, a pathogen of invertebrates.</title>
        <authorList>
            <person name="Djukic M."/>
            <person name="Poehlein A."/>
            <person name="Thurmer A."/>
            <person name="Daniel R."/>
        </authorList>
    </citation>
    <scope>NUCLEOTIDE SEQUENCE [LARGE SCALE GENOMIC DNA]</scope>
    <source>
        <strain evidence="3 4">LMG 15441</strain>
    </source>
</reference>
<feature type="active site" description="Proton acceptor" evidence="2">
    <location>
        <position position="115"/>
    </location>
</feature>
<dbReference type="HAMAP" id="MF_01444">
    <property type="entry name" value="2H_phosphoesterase_YjcG"/>
    <property type="match status" value="1"/>
</dbReference>
<protein>
    <recommendedName>
        <fullName evidence="2">Putative phosphoesterase BRLA_c037490</fullName>
        <ecNumber evidence="2">3.1.-.-</ecNumber>
    </recommendedName>
</protein>
<evidence type="ECO:0000256" key="1">
    <source>
        <dbReference type="ARBA" id="ARBA00022801"/>
    </source>
</evidence>
<dbReference type="InterPro" id="IPR022932">
    <property type="entry name" value="YjcG"/>
</dbReference>
<dbReference type="PANTHER" id="PTHR40037">
    <property type="entry name" value="PHOSPHOESTERASE YJCG-RELATED"/>
    <property type="match status" value="1"/>
</dbReference>
<dbReference type="InterPro" id="IPR050580">
    <property type="entry name" value="2H_phosphoesterase_YjcG-like"/>
</dbReference>
<dbReference type="Pfam" id="PF13563">
    <property type="entry name" value="2_5_RNA_ligase2"/>
    <property type="match status" value="1"/>
</dbReference>
<name>A0A075R865_BRELA</name>
<evidence type="ECO:0000313" key="3">
    <source>
        <dbReference type="EMBL" id="AIG28049.1"/>
    </source>
</evidence>